<evidence type="ECO:0000313" key="1">
    <source>
        <dbReference type="EMBL" id="MDQ8750107.1"/>
    </source>
</evidence>
<dbReference type="Proteomes" id="UP001239265">
    <property type="component" value="Unassembled WGS sequence"/>
</dbReference>
<gene>
    <name evidence="1" type="ORF">QT385_15745</name>
</gene>
<proteinExistence type="predicted"/>
<dbReference type="EMBL" id="JAUCQJ010000004">
    <property type="protein sequence ID" value="MDQ8750107.1"/>
    <property type="molecule type" value="Genomic_DNA"/>
</dbReference>
<dbReference type="AlphaFoldDB" id="A0ABD5B861"/>
<dbReference type="RefSeq" id="WP_291890240.1">
    <property type="nucleotide sequence ID" value="NZ_JAUCQJ010000004.1"/>
</dbReference>
<organism evidence="1 2">
    <name type="scientific">Elizabethkingia miricola</name>
    <name type="common">Chryseobacterium miricola</name>
    <dbReference type="NCBI Taxonomy" id="172045"/>
    <lineage>
        <taxon>Bacteria</taxon>
        <taxon>Pseudomonadati</taxon>
        <taxon>Bacteroidota</taxon>
        <taxon>Flavobacteriia</taxon>
        <taxon>Flavobacteriales</taxon>
        <taxon>Weeksellaceae</taxon>
        <taxon>Elizabethkingia</taxon>
    </lineage>
</organism>
<accession>A0ABD5B861</accession>
<evidence type="ECO:0000313" key="2">
    <source>
        <dbReference type="Proteomes" id="UP001239265"/>
    </source>
</evidence>
<comment type="caution">
    <text evidence="1">The sequence shown here is derived from an EMBL/GenBank/DDBJ whole genome shotgun (WGS) entry which is preliminary data.</text>
</comment>
<protein>
    <submittedName>
        <fullName evidence="1">Uncharacterized protein</fullName>
    </submittedName>
</protein>
<reference evidence="1 2" key="1">
    <citation type="submission" date="2023-06" db="EMBL/GenBank/DDBJ databases">
        <title>Nosocomial Elizabethkingia miricola genome.</title>
        <authorList>
            <person name="Morgado S."/>
            <person name="Fonseca E."/>
            <person name="Freitas F."/>
            <person name="Vicente A.C."/>
        </authorList>
    </citation>
    <scope>NUCLEOTIDE SEQUENCE [LARGE SCALE GENOMIC DNA]</scope>
    <source>
        <strain evidence="1 2">EM15</strain>
    </source>
</reference>
<sequence length="80" mass="9204">MGFKIQRVGNKFSIPFRTIYTMQSSLLPSMFFYPRSQYALLFRFKSKGISVFLTPPQGHASLKKNLHPLGSIYFPKPFVA</sequence>
<name>A0ABD5B861_ELIMR</name>